<keyword evidence="6" id="KW-0597">Phosphoprotein</keyword>
<dbReference type="GO" id="GO:0006166">
    <property type="term" value="P:purine ribonucleoside salvage"/>
    <property type="evidence" value="ECO:0007669"/>
    <property type="project" value="TreeGrafter"/>
</dbReference>
<dbReference type="GO" id="GO:0005634">
    <property type="term" value="C:nucleus"/>
    <property type="evidence" value="ECO:0007669"/>
    <property type="project" value="TreeGrafter"/>
</dbReference>
<evidence type="ECO:0000256" key="2">
    <source>
        <dbReference type="ARBA" id="ARBA00004496"/>
    </source>
</evidence>
<dbReference type="Gene3D" id="3.40.120.10">
    <property type="entry name" value="Alpha-D-Glucose-1,6-Bisphosphate, subunit A, domain 3"/>
    <property type="match status" value="3"/>
</dbReference>
<dbReference type="PANTHER" id="PTHR45745:SF1">
    <property type="entry name" value="PHOSPHOGLUCOMUTASE 2B-RELATED"/>
    <property type="match status" value="1"/>
</dbReference>
<dbReference type="InterPro" id="IPR005844">
    <property type="entry name" value="A-D-PHexomutase_a/b/a-I"/>
</dbReference>
<dbReference type="SUPFAM" id="SSF53738">
    <property type="entry name" value="Phosphoglucomutase, first 3 domains"/>
    <property type="match status" value="3"/>
</dbReference>
<evidence type="ECO:0000256" key="8">
    <source>
        <dbReference type="ARBA" id="ARBA00022842"/>
    </source>
</evidence>
<dbReference type="InterPro" id="IPR036900">
    <property type="entry name" value="A-D-PHexomutase_C_sf"/>
</dbReference>
<evidence type="ECO:0000256" key="3">
    <source>
        <dbReference type="ARBA" id="ARBA00010231"/>
    </source>
</evidence>
<evidence type="ECO:0000259" key="12">
    <source>
        <dbReference type="Pfam" id="PF02878"/>
    </source>
</evidence>
<dbReference type="Proteomes" id="UP001338582">
    <property type="component" value="Chromosome 4"/>
</dbReference>
<dbReference type="InterPro" id="IPR005841">
    <property type="entry name" value="Alpha-D-phosphohexomutase_SF"/>
</dbReference>
<keyword evidence="11" id="KW-0472">Membrane</keyword>
<dbReference type="InterPro" id="IPR005846">
    <property type="entry name" value="A-D-PHexomutase_a/b/a-III"/>
</dbReference>
<dbReference type="AlphaFoldDB" id="A0AAX4HDK4"/>
<name>A0AAX4HDK4_9ASCO</name>
<dbReference type="PANTHER" id="PTHR45745">
    <property type="entry name" value="PHOSPHOMANNOMUTASE 45A"/>
    <property type="match status" value="1"/>
</dbReference>
<dbReference type="FunFam" id="3.40.120.10:FF:000035">
    <property type="entry name" value="Pgm3p"/>
    <property type="match status" value="1"/>
</dbReference>
<dbReference type="InterPro" id="IPR016066">
    <property type="entry name" value="A-D-PHexomutase_CS"/>
</dbReference>
<protein>
    <recommendedName>
        <fullName evidence="17">Phosphoribomutase</fullName>
    </recommendedName>
</protein>
<comment type="similarity">
    <text evidence="3">Belongs to the phosphohexose mutase family.</text>
</comment>
<evidence type="ECO:0000259" key="13">
    <source>
        <dbReference type="Pfam" id="PF02879"/>
    </source>
</evidence>
<dbReference type="EMBL" id="CP138897">
    <property type="protein sequence ID" value="WPK26514.1"/>
    <property type="molecule type" value="Genomic_DNA"/>
</dbReference>
<keyword evidence="11" id="KW-0812">Transmembrane</keyword>
<dbReference type="GeneID" id="88174932"/>
<dbReference type="InterPro" id="IPR016055">
    <property type="entry name" value="A-D-PHexomutase_a/b/a-I/II/III"/>
</dbReference>
<keyword evidence="9" id="KW-0413">Isomerase</keyword>
<organism evidence="15 16">
    <name type="scientific">Australozyma saopauloensis</name>
    <dbReference type="NCBI Taxonomy" id="291208"/>
    <lineage>
        <taxon>Eukaryota</taxon>
        <taxon>Fungi</taxon>
        <taxon>Dikarya</taxon>
        <taxon>Ascomycota</taxon>
        <taxon>Saccharomycotina</taxon>
        <taxon>Pichiomycetes</taxon>
        <taxon>Metschnikowiaceae</taxon>
        <taxon>Australozyma</taxon>
    </lineage>
</organism>
<keyword evidence="10" id="KW-0119">Carbohydrate metabolism</keyword>
<evidence type="ECO:0000256" key="5">
    <source>
        <dbReference type="ARBA" id="ARBA00022526"/>
    </source>
</evidence>
<dbReference type="Pfam" id="PF02878">
    <property type="entry name" value="PGM_PMM_I"/>
    <property type="match status" value="1"/>
</dbReference>
<accession>A0AAX4HDK4</accession>
<keyword evidence="11" id="KW-1133">Transmembrane helix</keyword>
<evidence type="ECO:0000259" key="14">
    <source>
        <dbReference type="Pfam" id="PF02880"/>
    </source>
</evidence>
<keyword evidence="16" id="KW-1185">Reference proteome</keyword>
<evidence type="ECO:0000313" key="16">
    <source>
        <dbReference type="Proteomes" id="UP001338582"/>
    </source>
</evidence>
<dbReference type="Pfam" id="PF02879">
    <property type="entry name" value="PGM_PMM_II"/>
    <property type="match status" value="1"/>
</dbReference>
<evidence type="ECO:0000256" key="11">
    <source>
        <dbReference type="SAM" id="Phobius"/>
    </source>
</evidence>
<evidence type="ECO:0008006" key="17">
    <source>
        <dbReference type="Google" id="ProtNLM"/>
    </source>
</evidence>
<dbReference type="RefSeq" id="XP_062878895.1">
    <property type="nucleotide sequence ID" value="XM_063022825.1"/>
</dbReference>
<dbReference type="PRINTS" id="PR00509">
    <property type="entry name" value="PGMPMM"/>
</dbReference>
<comment type="subcellular location">
    <subcellularLocation>
        <location evidence="2">Cytoplasm</location>
    </subcellularLocation>
</comment>
<proteinExistence type="inferred from homology"/>
<keyword evidence="5" id="KW-0313">Glucose metabolism</keyword>
<feature type="domain" description="Alpha-D-phosphohexomutase alpha/beta/alpha" evidence="13">
    <location>
        <begin position="281"/>
        <end position="383"/>
    </location>
</feature>
<gene>
    <name evidence="15" type="ORF">PUMCH_003869</name>
</gene>
<keyword evidence="8" id="KW-0460">Magnesium</keyword>
<evidence type="ECO:0000256" key="7">
    <source>
        <dbReference type="ARBA" id="ARBA00022723"/>
    </source>
</evidence>
<dbReference type="GO" id="GO:0008973">
    <property type="term" value="F:phosphopentomutase activity"/>
    <property type="evidence" value="ECO:0007669"/>
    <property type="project" value="TreeGrafter"/>
</dbReference>
<dbReference type="GO" id="GO:0006006">
    <property type="term" value="P:glucose metabolic process"/>
    <property type="evidence" value="ECO:0007669"/>
    <property type="project" value="UniProtKB-KW"/>
</dbReference>
<evidence type="ECO:0000256" key="10">
    <source>
        <dbReference type="ARBA" id="ARBA00023277"/>
    </source>
</evidence>
<feature type="domain" description="Alpha-D-phosphohexomutase alpha/beta/alpha" evidence="12">
    <location>
        <begin position="89"/>
        <end position="246"/>
    </location>
</feature>
<keyword evidence="4" id="KW-0963">Cytoplasm</keyword>
<reference evidence="15 16" key="1">
    <citation type="submission" date="2023-10" db="EMBL/GenBank/DDBJ databases">
        <title>Draft Genome Sequence of Candida saopaulonensis from a very Premature Infant with Sepsis.</title>
        <authorList>
            <person name="Ning Y."/>
            <person name="Dai R."/>
            <person name="Xiao M."/>
            <person name="Xu Y."/>
            <person name="Yan Q."/>
            <person name="Zhang L."/>
        </authorList>
    </citation>
    <scope>NUCLEOTIDE SEQUENCE [LARGE SCALE GENOMIC DNA]</scope>
    <source>
        <strain evidence="15 16">19XY460</strain>
    </source>
</reference>
<dbReference type="KEGG" id="asau:88174932"/>
<dbReference type="InterPro" id="IPR005845">
    <property type="entry name" value="A-D-PHexomutase_a/b/a-II"/>
</dbReference>
<evidence type="ECO:0000256" key="9">
    <source>
        <dbReference type="ARBA" id="ARBA00023235"/>
    </source>
</evidence>
<dbReference type="SUPFAM" id="SSF55957">
    <property type="entry name" value="Phosphoglucomutase, C-terminal domain"/>
    <property type="match status" value="1"/>
</dbReference>
<evidence type="ECO:0000256" key="4">
    <source>
        <dbReference type="ARBA" id="ARBA00022490"/>
    </source>
</evidence>
<dbReference type="PROSITE" id="PS00710">
    <property type="entry name" value="PGM_PMM"/>
    <property type="match status" value="1"/>
</dbReference>
<dbReference type="Pfam" id="PF02880">
    <property type="entry name" value="PGM_PMM_III"/>
    <property type="match status" value="1"/>
</dbReference>
<dbReference type="CDD" id="cd05799">
    <property type="entry name" value="PGM2"/>
    <property type="match status" value="1"/>
</dbReference>
<sequence length="671" mass="74694">MACHKTQFKSFDFSSIFVYLCIHLAQVLHIHLYLMSANPQFTSSTLAEIDQKVAEWLALDRNESSRQEIECLHKLKDYNALSKKLLHRISFGTAGLRSSMEPGFAHMNDVTILQASQGLIAYLLKNVAHGTEPSIVIGYDHRHHSQRFAELTASVAVVSGLKVYYLGSVDRLSPELDSLRKTCDYTLTVHTPMVPFTIKHFGASAGVMVTASHNPAKDNGYKVYYGNGCQIIPPHDVGIAASIDSNLSPWLDKNVWDVTENFTAGLESGRLIAVHADMTKSYVEAIKNELIAPDASVSFPFVYTPMHGVGRPVFAEICRNFGGKAIQFADVEEQQEPDPEFPSVRFPNPEEKGALDHAIAKAKKIGARFVIANDPDADRFSAAFQCKDSTWRQLTGNEIGALFASFVLEIVRNGGSLGSNPALGTQALKETYFLNSTVSSQLMKAMAAKEGFNYQDTLTGFKWIGNKALDLKKQGFFVPFGYEEAIGYMFTLVDDKDGISAAIVFLQLCQRWFADGAVTPDEKLQQIYESYGWFKECNGYYKLDDVSKTEKIFTTIRSSFEPGLYPQKIGDLKVLEWRDLTIGFDSKTLNNKPILPTDSSSQMITALVEDSESRIARFTCRGSGTEPKLKVYIEGKSDKSEADAVTIARHCWKMLETNWFHPEKNGLEVVV</sequence>
<feature type="domain" description="Alpha-D-phosphohexomutase alpha/beta/alpha" evidence="14">
    <location>
        <begin position="428"/>
        <end position="511"/>
    </location>
</feature>
<feature type="transmembrane region" description="Helical" evidence="11">
    <location>
        <begin position="12"/>
        <end position="34"/>
    </location>
</feature>
<keyword evidence="7" id="KW-0479">Metal-binding</keyword>
<comment type="cofactor">
    <cofactor evidence="1">
        <name>Mg(2+)</name>
        <dbReference type="ChEBI" id="CHEBI:18420"/>
    </cofactor>
</comment>
<dbReference type="GO" id="GO:0000287">
    <property type="term" value="F:magnesium ion binding"/>
    <property type="evidence" value="ECO:0007669"/>
    <property type="project" value="InterPro"/>
</dbReference>
<evidence type="ECO:0000313" key="15">
    <source>
        <dbReference type="EMBL" id="WPK26514.1"/>
    </source>
</evidence>
<dbReference type="GO" id="GO:0005737">
    <property type="term" value="C:cytoplasm"/>
    <property type="evidence" value="ECO:0007669"/>
    <property type="project" value="UniProtKB-SubCell"/>
</dbReference>
<evidence type="ECO:0000256" key="6">
    <source>
        <dbReference type="ARBA" id="ARBA00022553"/>
    </source>
</evidence>
<evidence type="ECO:0000256" key="1">
    <source>
        <dbReference type="ARBA" id="ARBA00001946"/>
    </source>
</evidence>